<sequence length="90" mass="10440">MVGPVTEELYFRGYLLPHIDRFGPWALIINTFLFSIYHVWTPWRWGQILIGFLPLAWATWQTRSVYVSMVAHVVINVVFLLLMIASFAAA</sequence>
<feature type="transmembrane region" description="Helical" evidence="1">
    <location>
        <begin position="66"/>
        <end position="89"/>
    </location>
</feature>
<keyword evidence="3" id="KW-0482">Metalloprotease</keyword>
<organism evidence="3">
    <name type="scientific">Caldilinea aerophila</name>
    <dbReference type="NCBI Taxonomy" id="133453"/>
    <lineage>
        <taxon>Bacteria</taxon>
        <taxon>Bacillati</taxon>
        <taxon>Chloroflexota</taxon>
        <taxon>Caldilineae</taxon>
        <taxon>Caldilineales</taxon>
        <taxon>Caldilineaceae</taxon>
        <taxon>Caldilinea</taxon>
    </lineage>
</organism>
<accession>A0A7C1FKX6</accession>
<keyword evidence="3" id="KW-0378">Hydrolase</keyword>
<evidence type="ECO:0000256" key="1">
    <source>
        <dbReference type="SAM" id="Phobius"/>
    </source>
</evidence>
<dbReference type="Pfam" id="PF02517">
    <property type="entry name" value="Rce1-like"/>
    <property type="match status" value="1"/>
</dbReference>
<keyword evidence="3" id="KW-0645">Protease</keyword>
<dbReference type="GO" id="GO:0008237">
    <property type="term" value="F:metallopeptidase activity"/>
    <property type="evidence" value="ECO:0007669"/>
    <property type="project" value="UniProtKB-KW"/>
</dbReference>
<dbReference type="EMBL" id="DSMG01000194">
    <property type="protein sequence ID" value="HDX33494.1"/>
    <property type="molecule type" value="Genomic_DNA"/>
</dbReference>
<evidence type="ECO:0000313" key="3">
    <source>
        <dbReference type="EMBL" id="HDX33494.1"/>
    </source>
</evidence>
<keyword evidence="1" id="KW-1133">Transmembrane helix</keyword>
<protein>
    <submittedName>
        <fullName evidence="3">CPBP family intramembrane metalloprotease</fullName>
    </submittedName>
</protein>
<dbReference type="AlphaFoldDB" id="A0A7C1FKX6"/>
<reference evidence="3" key="1">
    <citation type="journal article" date="2020" name="mSystems">
        <title>Genome- and Community-Level Interaction Insights into Carbon Utilization and Element Cycling Functions of Hydrothermarchaeota in Hydrothermal Sediment.</title>
        <authorList>
            <person name="Zhou Z."/>
            <person name="Liu Y."/>
            <person name="Xu W."/>
            <person name="Pan J."/>
            <person name="Luo Z.H."/>
            <person name="Li M."/>
        </authorList>
    </citation>
    <scope>NUCLEOTIDE SEQUENCE [LARGE SCALE GENOMIC DNA]</scope>
    <source>
        <strain evidence="3">SpSt-289</strain>
    </source>
</reference>
<keyword evidence="1" id="KW-0472">Membrane</keyword>
<dbReference type="GO" id="GO:0004175">
    <property type="term" value="F:endopeptidase activity"/>
    <property type="evidence" value="ECO:0007669"/>
    <property type="project" value="UniProtKB-ARBA"/>
</dbReference>
<comment type="caution">
    <text evidence="3">The sequence shown here is derived from an EMBL/GenBank/DDBJ whole genome shotgun (WGS) entry which is preliminary data.</text>
</comment>
<dbReference type="GO" id="GO:0080120">
    <property type="term" value="P:CAAX-box protein maturation"/>
    <property type="evidence" value="ECO:0007669"/>
    <property type="project" value="UniProtKB-ARBA"/>
</dbReference>
<dbReference type="GO" id="GO:0006508">
    <property type="term" value="P:proteolysis"/>
    <property type="evidence" value="ECO:0007669"/>
    <property type="project" value="UniProtKB-KW"/>
</dbReference>
<feature type="domain" description="CAAX prenyl protease 2/Lysostaphin resistance protein A-like" evidence="2">
    <location>
        <begin position="2"/>
        <end position="78"/>
    </location>
</feature>
<proteinExistence type="predicted"/>
<gene>
    <name evidence="3" type="ORF">ENQ20_18720</name>
</gene>
<evidence type="ECO:0000259" key="2">
    <source>
        <dbReference type="Pfam" id="PF02517"/>
    </source>
</evidence>
<dbReference type="InterPro" id="IPR003675">
    <property type="entry name" value="Rce1/LyrA-like_dom"/>
</dbReference>
<keyword evidence="1" id="KW-0812">Transmembrane</keyword>
<name>A0A7C1FKX6_9CHLR</name>
<feature type="transmembrane region" description="Helical" evidence="1">
    <location>
        <begin position="22"/>
        <end position="40"/>
    </location>
</feature>